<evidence type="ECO:0000256" key="4">
    <source>
        <dbReference type="ARBA" id="ARBA00012950"/>
    </source>
</evidence>
<evidence type="ECO:0000256" key="7">
    <source>
        <dbReference type="ARBA" id="ARBA00022679"/>
    </source>
</evidence>
<comment type="catalytic activity">
    <reaction evidence="10">
        <text>N-terminal L-seryl-[histone H2A] + acetyl-CoA = N-terminal N(alpha)-acetyl-L-seryl-[histone H2A] + CoA + H(+)</text>
        <dbReference type="Rhea" id="RHEA:50600"/>
        <dbReference type="Rhea" id="RHEA-COMP:12742"/>
        <dbReference type="Rhea" id="RHEA-COMP:12744"/>
        <dbReference type="ChEBI" id="CHEBI:15378"/>
        <dbReference type="ChEBI" id="CHEBI:57287"/>
        <dbReference type="ChEBI" id="CHEBI:57288"/>
        <dbReference type="ChEBI" id="CHEBI:64738"/>
        <dbReference type="ChEBI" id="CHEBI:83690"/>
        <dbReference type="EC" id="2.3.1.257"/>
    </reaction>
</comment>
<reference evidence="14" key="1">
    <citation type="submission" date="2024-06" db="EMBL/GenBank/DDBJ databases">
        <title>Multi-omics analyses provide insights into the biosynthesis of the anticancer antibiotic pleurotin in Hohenbuehelia grisea.</title>
        <authorList>
            <person name="Weaver J.A."/>
            <person name="Alberti F."/>
        </authorList>
    </citation>
    <scope>NUCLEOTIDE SEQUENCE [LARGE SCALE GENOMIC DNA]</scope>
    <source>
        <strain evidence="14">T-177</strain>
    </source>
</reference>
<dbReference type="InterPro" id="IPR039949">
    <property type="entry name" value="NAA40"/>
</dbReference>
<comment type="subcellular location">
    <subcellularLocation>
        <location evidence="2">Cytoplasm</location>
    </subcellularLocation>
    <subcellularLocation>
        <location evidence="1">Nucleus</location>
    </subcellularLocation>
</comment>
<evidence type="ECO:0000256" key="10">
    <source>
        <dbReference type="ARBA" id="ARBA00047821"/>
    </source>
</evidence>
<keyword evidence="7" id="KW-0808">Transferase</keyword>
<evidence type="ECO:0000256" key="9">
    <source>
        <dbReference type="ARBA" id="ARBA00023315"/>
    </source>
</evidence>
<evidence type="ECO:0000256" key="6">
    <source>
        <dbReference type="ARBA" id="ARBA00022490"/>
    </source>
</evidence>
<dbReference type="CDD" id="cd04301">
    <property type="entry name" value="NAT_SF"/>
    <property type="match status" value="1"/>
</dbReference>
<name>A0ABR3J638_9AGAR</name>
<dbReference type="PANTHER" id="PTHR20531:SF1">
    <property type="entry name" value="N-ALPHA-ACETYLTRANSFERASE 40"/>
    <property type="match status" value="1"/>
</dbReference>
<gene>
    <name evidence="13" type="ORF">HGRIS_007834</name>
</gene>
<comment type="similarity">
    <text evidence="3">Belongs to the acetyltransferase family. NAA40 subfamily.</text>
</comment>
<comment type="caution">
    <text evidence="13">The sequence shown here is derived from an EMBL/GenBank/DDBJ whole genome shotgun (WGS) entry which is preliminary data.</text>
</comment>
<evidence type="ECO:0000256" key="2">
    <source>
        <dbReference type="ARBA" id="ARBA00004496"/>
    </source>
</evidence>
<dbReference type="Gene3D" id="3.40.630.30">
    <property type="match status" value="1"/>
</dbReference>
<keyword evidence="8" id="KW-0539">Nucleus</keyword>
<protein>
    <recommendedName>
        <fullName evidence="5">N-alpha-acetyltransferase 40</fullName>
        <ecNumber evidence="4">2.3.1.257</ecNumber>
    </recommendedName>
</protein>
<evidence type="ECO:0000256" key="3">
    <source>
        <dbReference type="ARBA" id="ARBA00008870"/>
    </source>
</evidence>
<evidence type="ECO:0000259" key="12">
    <source>
        <dbReference type="PROSITE" id="PS51186"/>
    </source>
</evidence>
<dbReference type="EC" id="2.3.1.257" evidence="4"/>
<keyword evidence="14" id="KW-1185">Reference proteome</keyword>
<dbReference type="Pfam" id="PF00583">
    <property type="entry name" value="Acetyltransf_1"/>
    <property type="match status" value="1"/>
</dbReference>
<dbReference type="InterPro" id="IPR016181">
    <property type="entry name" value="Acyl_CoA_acyltransferase"/>
</dbReference>
<evidence type="ECO:0000313" key="14">
    <source>
        <dbReference type="Proteomes" id="UP001556367"/>
    </source>
</evidence>
<feature type="domain" description="N-acetyltransferase" evidence="12">
    <location>
        <begin position="53"/>
        <end position="202"/>
    </location>
</feature>
<evidence type="ECO:0000313" key="13">
    <source>
        <dbReference type="EMBL" id="KAL0951097.1"/>
    </source>
</evidence>
<sequence length="204" mass="23304">MGLSTGSKVIIAANKATPEELALALPARELTVNGTRYRLDVKLSKELLPHTRDAIWNILVTNMRDLRVYKASSLKWKPAAKKKEIFNRLSRFVLVFSEEEDAERLVAYTIFRFEHEDDFDILYCYELQVLQEAQRRGLGKVLMEQLVSVSKTWKIGKINLTVFLSNPGALKFYKTFGFVLDETSPGYGGEENEDDYEILAMPTS</sequence>
<dbReference type="EMBL" id="JASNQZ010000011">
    <property type="protein sequence ID" value="KAL0951097.1"/>
    <property type="molecule type" value="Genomic_DNA"/>
</dbReference>
<dbReference type="PROSITE" id="PS51186">
    <property type="entry name" value="GNAT"/>
    <property type="match status" value="1"/>
</dbReference>
<dbReference type="InterPro" id="IPR000182">
    <property type="entry name" value="GNAT_dom"/>
</dbReference>
<keyword evidence="6" id="KW-0963">Cytoplasm</keyword>
<proteinExistence type="inferred from homology"/>
<dbReference type="PANTHER" id="PTHR20531">
    <property type="entry name" value="N-ALPHA-ACETYLTRANSFERASE 40"/>
    <property type="match status" value="1"/>
</dbReference>
<evidence type="ECO:0000256" key="5">
    <source>
        <dbReference type="ARBA" id="ARBA00015043"/>
    </source>
</evidence>
<keyword evidence="9" id="KW-0012">Acyltransferase</keyword>
<dbReference type="SUPFAM" id="SSF55729">
    <property type="entry name" value="Acyl-CoA N-acyltransferases (Nat)"/>
    <property type="match status" value="1"/>
</dbReference>
<evidence type="ECO:0000256" key="11">
    <source>
        <dbReference type="ARBA" id="ARBA00049524"/>
    </source>
</evidence>
<evidence type="ECO:0000256" key="8">
    <source>
        <dbReference type="ARBA" id="ARBA00023242"/>
    </source>
</evidence>
<comment type="catalytic activity">
    <reaction evidence="11">
        <text>N-terminal L-seryl-[histone H4] + acetyl-CoA = N-terminal N(alpha)-acetyl-L-seryl-[histone H4] + CoA + H(+)</text>
        <dbReference type="Rhea" id="RHEA:50596"/>
        <dbReference type="Rhea" id="RHEA-COMP:12740"/>
        <dbReference type="Rhea" id="RHEA-COMP:12743"/>
        <dbReference type="ChEBI" id="CHEBI:15378"/>
        <dbReference type="ChEBI" id="CHEBI:57287"/>
        <dbReference type="ChEBI" id="CHEBI:57288"/>
        <dbReference type="ChEBI" id="CHEBI:64738"/>
        <dbReference type="ChEBI" id="CHEBI:83690"/>
        <dbReference type="EC" id="2.3.1.257"/>
    </reaction>
</comment>
<organism evidence="13 14">
    <name type="scientific">Hohenbuehelia grisea</name>
    <dbReference type="NCBI Taxonomy" id="104357"/>
    <lineage>
        <taxon>Eukaryota</taxon>
        <taxon>Fungi</taxon>
        <taxon>Dikarya</taxon>
        <taxon>Basidiomycota</taxon>
        <taxon>Agaricomycotina</taxon>
        <taxon>Agaricomycetes</taxon>
        <taxon>Agaricomycetidae</taxon>
        <taxon>Agaricales</taxon>
        <taxon>Pleurotineae</taxon>
        <taxon>Pleurotaceae</taxon>
        <taxon>Hohenbuehelia</taxon>
    </lineage>
</organism>
<accession>A0ABR3J638</accession>
<evidence type="ECO:0000256" key="1">
    <source>
        <dbReference type="ARBA" id="ARBA00004123"/>
    </source>
</evidence>
<dbReference type="Proteomes" id="UP001556367">
    <property type="component" value="Unassembled WGS sequence"/>
</dbReference>